<reference evidence="5 6" key="1">
    <citation type="journal article" date="2020" name="Int. J. Syst. Evol. Microbiol.">
        <title>Reclassification of Streptomyces castelarensis and Streptomyces sporoclivatus as later heterotypic synonyms of Streptomyces antimycoticus.</title>
        <authorList>
            <person name="Komaki H."/>
            <person name="Tamura T."/>
        </authorList>
    </citation>
    <scope>NUCLEOTIDE SEQUENCE [LARGE SCALE GENOMIC DNA]</scope>
    <source>
        <strain evidence="5 6">NBRC 13459</strain>
    </source>
</reference>
<dbReference type="PROSITE" id="PS01124">
    <property type="entry name" value="HTH_ARAC_FAMILY_2"/>
    <property type="match status" value="1"/>
</dbReference>
<keyword evidence="1" id="KW-0805">Transcription regulation</keyword>
<dbReference type="GO" id="GO:0003700">
    <property type="term" value="F:DNA-binding transcription factor activity"/>
    <property type="evidence" value="ECO:0007669"/>
    <property type="project" value="InterPro"/>
</dbReference>
<keyword evidence="3" id="KW-0804">Transcription</keyword>
<dbReference type="SMART" id="SM00342">
    <property type="entry name" value="HTH_ARAC"/>
    <property type="match status" value="1"/>
</dbReference>
<dbReference type="InterPro" id="IPR050204">
    <property type="entry name" value="AraC_XylS_family_regulators"/>
</dbReference>
<dbReference type="Gene3D" id="1.10.10.60">
    <property type="entry name" value="Homeodomain-like"/>
    <property type="match status" value="1"/>
</dbReference>
<organism evidence="5 6">
    <name type="scientific">Streptomyces violaceusniger</name>
    <dbReference type="NCBI Taxonomy" id="68280"/>
    <lineage>
        <taxon>Bacteria</taxon>
        <taxon>Bacillati</taxon>
        <taxon>Actinomycetota</taxon>
        <taxon>Actinomycetes</taxon>
        <taxon>Kitasatosporales</taxon>
        <taxon>Streptomycetaceae</taxon>
        <taxon>Streptomyces</taxon>
        <taxon>Streptomyces violaceusniger group</taxon>
    </lineage>
</organism>
<comment type="caution">
    <text evidence="5">The sequence shown here is derived from an EMBL/GenBank/DDBJ whole genome shotgun (WGS) entry which is preliminary data.</text>
</comment>
<keyword evidence="2" id="KW-0238">DNA-binding</keyword>
<evidence type="ECO:0000256" key="3">
    <source>
        <dbReference type="ARBA" id="ARBA00023163"/>
    </source>
</evidence>
<evidence type="ECO:0000256" key="1">
    <source>
        <dbReference type="ARBA" id="ARBA00023015"/>
    </source>
</evidence>
<dbReference type="EMBL" id="BJHW01000001">
    <property type="protein sequence ID" value="GDY54558.1"/>
    <property type="molecule type" value="Genomic_DNA"/>
</dbReference>
<sequence>MGWAEMHTANVPKAERFGWWLDLLMQDLAPTHIASEHRDDFQGSTAALELGPVKVSVLSFPPLTSRRTARLIQRSDPELWELGYMASGIMVVDQARNHAQVGAGDLLLYDTSQPVQMQMPEGGWLTILHLPKPAVPLPDRSMRDLLSRRLPAQGTGSLLAGFLQGLAGGQWSDLEAERLGAAAVQLASAFLGGLADREGLLPPETRQSVLLRRVKAFIEAHLTEPRLSTQTIADAHNISVRYLHQLFRPEKQTVSAHIRELRLDRCRTDLAQPGYASHPIEAIGARWGLPMLRCSAGPSKPPSGCHLANTAGGWAPAVSHVTGQAGHRREWVS</sequence>
<name>A0A4D4L7R2_STRVO</name>
<dbReference type="InterPro" id="IPR035418">
    <property type="entry name" value="AraC-bd_2"/>
</dbReference>
<feature type="domain" description="HTH araC/xylS-type" evidence="4">
    <location>
        <begin position="212"/>
        <end position="289"/>
    </location>
</feature>
<dbReference type="Pfam" id="PF14525">
    <property type="entry name" value="AraC_binding_2"/>
    <property type="match status" value="1"/>
</dbReference>
<dbReference type="AlphaFoldDB" id="A0A4D4L7R2"/>
<gene>
    <name evidence="5" type="ORF">SVIO_051810</name>
</gene>
<proteinExistence type="predicted"/>
<dbReference type="InterPro" id="IPR018060">
    <property type="entry name" value="HTH_AraC"/>
</dbReference>
<accession>A0A4D4L7R2</accession>
<dbReference type="GO" id="GO:0043565">
    <property type="term" value="F:sequence-specific DNA binding"/>
    <property type="evidence" value="ECO:0007669"/>
    <property type="project" value="InterPro"/>
</dbReference>
<dbReference type="PANTHER" id="PTHR46796">
    <property type="entry name" value="HTH-TYPE TRANSCRIPTIONAL ACTIVATOR RHAS-RELATED"/>
    <property type="match status" value="1"/>
</dbReference>
<protein>
    <recommendedName>
        <fullName evidence="4">HTH araC/xylS-type domain-containing protein</fullName>
    </recommendedName>
</protein>
<dbReference type="PANTHER" id="PTHR46796:SF6">
    <property type="entry name" value="ARAC SUBFAMILY"/>
    <property type="match status" value="1"/>
</dbReference>
<evidence type="ECO:0000256" key="2">
    <source>
        <dbReference type="ARBA" id="ARBA00023125"/>
    </source>
</evidence>
<evidence type="ECO:0000313" key="6">
    <source>
        <dbReference type="Proteomes" id="UP000301309"/>
    </source>
</evidence>
<evidence type="ECO:0000259" key="4">
    <source>
        <dbReference type="PROSITE" id="PS01124"/>
    </source>
</evidence>
<keyword evidence="6" id="KW-1185">Reference proteome</keyword>
<dbReference type="Proteomes" id="UP000301309">
    <property type="component" value="Unassembled WGS sequence"/>
</dbReference>
<evidence type="ECO:0000313" key="5">
    <source>
        <dbReference type="EMBL" id="GDY54558.1"/>
    </source>
</evidence>